<accession>A0ACB6SIF9</accession>
<keyword evidence="2" id="KW-1185">Reference proteome</keyword>
<gene>
    <name evidence="1" type="ORF">BU25DRAFT_329082</name>
</gene>
<name>A0ACB6SIF9_9PLEO</name>
<dbReference type="EMBL" id="MU006701">
    <property type="protein sequence ID" value="KAF2633282.1"/>
    <property type="molecule type" value="Genomic_DNA"/>
</dbReference>
<comment type="caution">
    <text evidence="1">The sequence shown here is derived from an EMBL/GenBank/DDBJ whole genome shotgun (WGS) entry which is preliminary data.</text>
</comment>
<feature type="non-terminal residue" evidence="1">
    <location>
        <position position="1"/>
    </location>
</feature>
<organism evidence="1 2">
    <name type="scientific">Macroventuria anomochaeta</name>
    <dbReference type="NCBI Taxonomy" id="301207"/>
    <lineage>
        <taxon>Eukaryota</taxon>
        <taxon>Fungi</taxon>
        <taxon>Dikarya</taxon>
        <taxon>Ascomycota</taxon>
        <taxon>Pezizomycotina</taxon>
        <taxon>Dothideomycetes</taxon>
        <taxon>Pleosporomycetidae</taxon>
        <taxon>Pleosporales</taxon>
        <taxon>Pleosporineae</taxon>
        <taxon>Didymellaceae</taxon>
        <taxon>Macroventuria</taxon>
    </lineage>
</organism>
<proteinExistence type="predicted"/>
<sequence>LAATLDKQQKYVEAEQLLRQSVQQQEKVLGAEHIDTLRSKYKLAATLDSQQKYVEAEQLL</sequence>
<dbReference type="Proteomes" id="UP000799754">
    <property type="component" value="Unassembled WGS sequence"/>
</dbReference>
<protein>
    <submittedName>
        <fullName evidence="1">Uncharacterized protein</fullName>
    </submittedName>
</protein>
<reference evidence="1" key="1">
    <citation type="journal article" date="2020" name="Stud. Mycol.">
        <title>101 Dothideomycetes genomes: a test case for predicting lifestyles and emergence of pathogens.</title>
        <authorList>
            <person name="Haridas S."/>
            <person name="Albert R."/>
            <person name="Binder M."/>
            <person name="Bloem J."/>
            <person name="Labutti K."/>
            <person name="Salamov A."/>
            <person name="Andreopoulos B."/>
            <person name="Baker S."/>
            <person name="Barry K."/>
            <person name="Bills G."/>
            <person name="Bluhm B."/>
            <person name="Cannon C."/>
            <person name="Castanera R."/>
            <person name="Culley D."/>
            <person name="Daum C."/>
            <person name="Ezra D."/>
            <person name="Gonzalez J."/>
            <person name="Henrissat B."/>
            <person name="Kuo A."/>
            <person name="Liang C."/>
            <person name="Lipzen A."/>
            <person name="Lutzoni F."/>
            <person name="Magnuson J."/>
            <person name="Mondo S."/>
            <person name="Nolan M."/>
            <person name="Ohm R."/>
            <person name="Pangilinan J."/>
            <person name="Park H.-J."/>
            <person name="Ramirez L."/>
            <person name="Alfaro M."/>
            <person name="Sun H."/>
            <person name="Tritt A."/>
            <person name="Yoshinaga Y."/>
            <person name="Zwiers L.-H."/>
            <person name="Turgeon B."/>
            <person name="Goodwin S."/>
            <person name="Spatafora J."/>
            <person name="Crous P."/>
            <person name="Grigoriev I."/>
        </authorList>
    </citation>
    <scope>NUCLEOTIDE SEQUENCE</scope>
    <source>
        <strain evidence="1">CBS 525.71</strain>
    </source>
</reference>
<evidence type="ECO:0000313" key="2">
    <source>
        <dbReference type="Proteomes" id="UP000799754"/>
    </source>
</evidence>
<evidence type="ECO:0000313" key="1">
    <source>
        <dbReference type="EMBL" id="KAF2633282.1"/>
    </source>
</evidence>